<evidence type="ECO:0000313" key="3">
    <source>
        <dbReference type="Proteomes" id="UP000305109"/>
    </source>
</evidence>
<dbReference type="RefSeq" id="WP_136907751.1">
    <property type="nucleotide sequence ID" value="NZ_SUMD01000002.1"/>
</dbReference>
<gene>
    <name evidence="2" type="ORF">FCG67_05245</name>
</gene>
<dbReference type="EMBL" id="SUMD01000002">
    <property type="protein sequence ID" value="TJZ80272.1"/>
    <property type="molecule type" value="Genomic_DNA"/>
</dbReference>
<evidence type="ECO:0000313" key="2">
    <source>
        <dbReference type="EMBL" id="TJZ80272.1"/>
    </source>
</evidence>
<protein>
    <submittedName>
        <fullName evidence="2">Uncharacterized protein</fullName>
    </submittedName>
</protein>
<feature type="chain" id="PRO_5046642581" evidence="1">
    <location>
        <begin position="22"/>
        <end position="125"/>
    </location>
</feature>
<name>A0ABY2RP68_9NOCA</name>
<evidence type="ECO:0000256" key="1">
    <source>
        <dbReference type="SAM" id="SignalP"/>
    </source>
</evidence>
<accession>A0ABY2RP68</accession>
<comment type="caution">
    <text evidence="2">The sequence shown here is derived from an EMBL/GenBank/DDBJ whole genome shotgun (WGS) entry which is preliminary data.</text>
</comment>
<reference evidence="2 3" key="1">
    <citation type="submission" date="2019-04" db="EMBL/GenBank/DDBJ databases">
        <title>Rhodococcus oryzae sp. nov., a novel actinomycete isolated from rhizosphere soil of rice (Oryza sativa L.).</title>
        <authorList>
            <person name="Li C."/>
        </authorList>
    </citation>
    <scope>NUCLEOTIDE SEQUENCE [LARGE SCALE GENOMIC DNA]</scope>
    <source>
        <strain evidence="2 3">NEAU-CX67</strain>
    </source>
</reference>
<sequence length="125" mass="12734">MGAIAGFAGLALLANPAVGSAAVAGSFHATRSDGVIEVTFTGISSPTLVGCYVDVVETYGRFEIRGEMALTGDPGSGTYRLTVPDKSWTYFVEPTCVDADGVTSLPGTDHPPLDLAGSAAMVFSS</sequence>
<feature type="signal peptide" evidence="1">
    <location>
        <begin position="1"/>
        <end position="21"/>
    </location>
</feature>
<dbReference type="Proteomes" id="UP000305109">
    <property type="component" value="Unassembled WGS sequence"/>
</dbReference>
<keyword evidence="1" id="KW-0732">Signal</keyword>
<organism evidence="2 3">
    <name type="scientific">Rhodococcus oryzae</name>
    <dbReference type="NCBI Taxonomy" id="2571143"/>
    <lineage>
        <taxon>Bacteria</taxon>
        <taxon>Bacillati</taxon>
        <taxon>Actinomycetota</taxon>
        <taxon>Actinomycetes</taxon>
        <taxon>Mycobacteriales</taxon>
        <taxon>Nocardiaceae</taxon>
        <taxon>Rhodococcus</taxon>
    </lineage>
</organism>
<keyword evidence="3" id="KW-1185">Reference proteome</keyword>
<proteinExistence type="predicted"/>